<dbReference type="GO" id="GO:0000978">
    <property type="term" value="F:RNA polymerase II cis-regulatory region sequence-specific DNA binding"/>
    <property type="evidence" value="ECO:0007669"/>
    <property type="project" value="TreeGrafter"/>
</dbReference>
<feature type="domain" description="BZIP" evidence="2">
    <location>
        <begin position="39"/>
        <end position="96"/>
    </location>
</feature>
<gene>
    <name evidence="3" type="primary">BATF</name>
    <name evidence="3" type="ORF">AMEX_G11196</name>
</gene>
<evidence type="ECO:0000259" key="2">
    <source>
        <dbReference type="PROSITE" id="PS50217"/>
    </source>
</evidence>
<dbReference type="Gene3D" id="1.20.5.170">
    <property type="match status" value="1"/>
</dbReference>
<organism evidence="3 4">
    <name type="scientific">Astyanax mexicanus</name>
    <name type="common">Blind cave fish</name>
    <name type="synonym">Astyanax fasciatus mexicanus</name>
    <dbReference type="NCBI Taxonomy" id="7994"/>
    <lineage>
        <taxon>Eukaryota</taxon>
        <taxon>Metazoa</taxon>
        <taxon>Chordata</taxon>
        <taxon>Craniata</taxon>
        <taxon>Vertebrata</taxon>
        <taxon>Euteleostomi</taxon>
        <taxon>Actinopterygii</taxon>
        <taxon>Neopterygii</taxon>
        <taxon>Teleostei</taxon>
        <taxon>Ostariophysi</taxon>
        <taxon>Characiformes</taxon>
        <taxon>Characoidei</taxon>
        <taxon>Acestrorhamphidae</taxon>
        <taxon>Acestrorhamphinae</taxon>
        <taxon>Astyanax</taxon>
    </lineage>
</organism>
<dbReference type="InterPro" id="IPR000837">
    <property type="entry name" value="AP-1"/>
</dbReference>
<feature type="region of interest" description="Disordered" evidence="1">
    <location>
        <begin position="1"/>
        <end position="57"/>
    </location>
</feature>
<dbReference type="PROSITE" id="PS50217">
    <property type="entry name" value="BZIP"/>
    <property type="match status" value="1"/>
</dbReference>
<dbReference type="GO" id="GO:0000981">
    <property type="term" value="F:DNA-binding transcription factor activity, RNA polymerase II-specific"/>
    <property type="evidence" value="ECO:0007669"/>
    <property type="project" value="TreeGrafter"/>
</dbReference>
<evidence type="ECO:0000313" key="4">
    <source>
        <dbReference type="Proteomes" id="UP000752171"/>
    </source>
</evidence>
<dbReference type="SMART" id="SM00338">
    <property type="entry name" value="BRLZ"/>
    <property type="match status" value="1"/>
</dbReference>
<accession>A0A8T2LRJ6</accession>
<sequence length="168" mass="18950">MPVALMDKLEGGSSSVCGSDSQSPRDWETDQPVGRVCHRRQRNRDAARRSRKKQTERADVLHEELQALEQSNAAFVKEIDDLKKELQHYHTVLKEHEPHCTVHCLSQPSVPFTASIPSTFTTDMTPSLFNPSPVQDLPLPPSSIPESEISLADLLDRADWLPWDPMDL</sequence>
<dbReference type="OMA" id="KEHEPHC"/>
<dbReference type="CDD" id="cd14701">
    <property type="entry name" value="bZIP_BATF"/>
    <property type="match status" value="1"/>
</dbReference>
<dbReference type="InterPro" id="IPR004827">
    <property type="entry name" value="bZIP"/>
</dbReference>
<dbReference type="PROSITE" id="PS00036">
    <property type="entry name" value="BZIP_BASIC"/>
    <property type="match status" value="1"/>
</dbReference>
<feature type="compositionally biased region" description="Low complexity" evidence="1">
    <location>
        <begin position="11"/>
        <end position="22"/>
    </location>
</feature>
<dbReference type="OrthoDB" id="295274at2759"/>
<dbReference type="InterPro" id="IPR046347">
    <property type="entry name" value="bZIP_sf"/>
</dbReference>
<dbReference type="GO" id="GO:0005634">
    <property type="term" value="C:nucleus"/>
    <property type="evidence" value="ECO:0007669"/>
    <property type="project" value="TreeGrafter"/>
</dbReference>
<dbReference type="Proteomes" id="UP000752171">
    <property type="component" value="Unassembled WGS sequence"/>
</dbReference>
<evidence type="ECO:0000256" key="1">
    <source>
        <dbReference type="SAM" id="MobiDB-lite"/>
    </source>
</evidence>
<dbReference type="PANTHER" id="PTHR23351:SF51">
    <property type="entry name" value="BASIC LEUCINE ZIPPER TRANSCRIPTIONAL FACTOR ATF-LIKE"/>
    <property type="match status" value="1"/>
</dbReference>
<comment type="caution">
    <text evidence="3">The sequence shown here is derived from an EMBL/GenBank/DDBJ whole genome shotgun (WGS) entry which is preliminary data.</text>
</comment>
<feature type="compositionally biased region" description="Basic and acidic residues" evidence="1">
    <location>
        <begin position="43"/>
        <end position="57"/>
    </location>
</feature>
<dbReference type="PANTHER" id="PTHR23351">
    <property type="entry name" value="FOS TRANSCRIPTION FACTOR-RELATED"/>
    <property type="match status" value="1"/>
</dbReference>
<dbReference type="SUPFAM" id="SSF57959">
    <property type="entry name" value="Leucine zipper domain"/>
    <property type="match status" value="1"/>
</dbReference>
<dbReference type="AlphaFoldDB" id="A0A8T2LRJ6"/>
<protein>
    <submittedName>
        <fullName evidence="3">Basic leucine zipper transcriptional factor ATF-like 3</fullName>
    </submittedName>
</protein>
<name>A0A8T2LRJ6_ASTMX</name>
<dbReference type="EMBL" id="JAICCE010000008">
    <property type="protein sequence ID" value="KAG9274289.1"/>
    <property type="molecule type" value="Genomic_DNA"/>
</dbReference>
<reference evidence="3 4" key="1">
    <citation type="submission" date="2021-07" db="EMBL/GenBank/DDBJ databases">
        <authorList>
            <person name="Imarazene B."/>
            <person name="Zahm M."/>
            <person name="Klopp C."/>
            <person name="Cabau C."/>
            <person name="Beille S."/>
            <person name="Jouanno E."/>
            <person name="Castinel A."/>
            <person name="Lluch J."/>
            <person name="Gil L."/>
            <person name="Kuchtly C."/>
            <person name="Lopez Roques C."/>
            <person name="Donnadieu C."/>
            <person name="Parrinello H."/>
            <person name="Journot L."/>
            <person name="Du K."/>
            <person name="Schartl M."/>
            <person name="Retaux S."/>
            <person name="Guiguen Y."/>
        </authorList>
    </citation>
    <scope>NUCLEOTIDE SEQUENCE [LARGE SCALE GENOMIC DNA]</scope>
    <source>
        <strain evidence="3">Pach_M1</strain>
        <tissue evidence="3">Testis</tissue>
    </source>
</reference>
<evidence type="ECO:0000313" key="3">
    <source>
        <dbReference type="EMBL" id="KAG9274289.1"/>
    </source>
</evidence>
<proteinExistence type="predicted"/>
<dbReference type="Pfam" id="PF00170">
    <property type="entry name" value="bZIP_1"/>
    <property type="match status" value="1"/>
</dbReference>